<dbReference type="Pfam" id="PF03931">
    <property type="entry name" value="Skp1_POZ"/>
    <property type="match status" value="1"/>
</dbReference>
<dbReference type="STRING" id="105984.A0A427XG42"/>
<dbReference type="FunFam" id="3.30.710.10:FF:000035">
    <property type="entry name" value="Elongin C transcription elongation factor"/>
    <property type="match status" value="1"/>
</dbReference>
<dbReference type="GeneID" id="39587495"/>
<comment type="similarity">
    <text evidence="2">Belongs to the SKP1 family.</text>
</comment>
<dbReference type="InterPro" id="IPR039948">
    <property type="entry name" value="ELC1"/>
</dbReference>
<dbReference type="InterPro" id="IPR001232">
    <property type="entry name" value="SKP1-like"/>
</dbReference>
<name>A0A427XG42_9TREE</name>
<dbReference type="SMART" id="SM00512">
    <property type="entry name" value="Skp1"/>
    <property type="match status" value="1"/>
</dbReference>
<evidence type="ECO:0000313" key="7">
    <source>
        <dbReference type="Proteomes" id="UP000279236"/>
    </source>
</evidence>
<dbReference type="Proteomes" id="UP000279236">
    <property type="component" value="Unassembled WGS sequence"/>
</dbReference>
<evidence type="ECO:0000259" key="5">
    <source>
        <dbReference type="Pfam" id="PF03931"/>
    </source>
</evidence>
<dbReference type="InterPro" id="IPR011333">
    <property type="entry name" value="SKP1/BTB/POZ_sf"/>
</dbReference>
<dbReference type="GO" id="GO:0005634">
    <property type="term" value="C:nucleus"/>
    <property type="evidence" value="ECO:0007669"/>
    <property type="project" value="UniProtKB-SubCell"/>
</dbReference>
<evidence type="ECO:0000256" key="2">
    <source>
        <dbReference type="ARBA" id="ARBA00009993"/>
    </source>
</evidence>
<keyword evidence="7" id="KW-1185">Reference proteome</keyword>
<reference evidence="6 7" key="1">
    <citation type="submission" date="2018-11" db="EMBL/GenBank/DDBJ databases">
        <title>Genome sequence of Apiotrichum porosum DSM 27194.</title>
        <authorList>
            <person name="Aliyu H."/>
            <person name="Gorte O."/>
            <person name="Ochsenreither K."/>
        </authorList>
    </citation>
    <scope>NUCLEOTIDE SEQUENCE [LARGE SCALE GENOMIC DNA]</scope>
    <source>
        <strain evidence="6 7">DSM 27194</strain>
    </source>
</reference>
<comment type="subcellular location">
    <subcellularLocation>
        <location evidence="1">Nucleus</location>
    </subcellularLocation>
</comment>
<evidence type="ECO:0000256" key="1">
    <source>
        <dbReference type="ARBA" id="ARBA00004123"/>
    </source>
</evidence>
<evidence type="ECO:0000313" key="6">
    <source>
        <dbReference type="EMBL" id="RSH77881.1"/>
    </source>
</evidence>
<dbReference type="OrthoDB" id="249087at2759"/>
<proteinExistence type="inferred from homology"/>
<accession>A0A427XG42</accession>
<feature type="domain" description="SKP1 component POZ" evidence="5">
    <location>
        <begin position="6"/>
        <end position="68"/>
    </location>
</feature>
<dbReference type="PANTHER" id="PTHR20648">
    <property type="entry name" value="ELONGIN-C"/>
    <property type="match status" value="1"/>
</dbReference>
<dbReference type="Gene3D" id="3.30.710.10">
    <property type="entry name" value="Potassium Channel Kv1.1, Chain A"/>
    <property type="match status" value="1"/>
</dbReference>
<organism evidence="6 7">
    <name type="scientific">Apiotrichum porosum</name>
    <dbReference type="NCBI Taxonomy" id="105984"/>
    <lineage>
        <taxon>Eukaryota</taxon>
        <taxon>Fungi</taxon>
        <taxon>Dikarya</taxon>
        <taxon>Basidiomycota</taxon>
        <taxon>Agaricomycotina</taxon>
        <taxon>Tremellomycetes</taxon>
        <taxon>Trichosporonales</taxon>
        <taxon>Trichosporonaceae</taxon>
        <taxon>Apiotrichum</taxon>
    </lineage>
</organism>
<dbReference type="RefSeq" id="XP_028473028.1">
    <property type="nucleotide sequence ID" value="XM_028618661.1"/>
</dbReference>
<evidence type="ECO:0000256" key="4">
    <source>
        <dbReference type="ARBA" id="ARBA00023242"/>
    </source>
</evidence>
<gene>
    <name evidence="6" type="ORF">EHS24_002952</name>
</gene>
<protein>
    <recommendedName>
        <fullName evidence="3">Elongin-C</fullName>
    </recommendedName>
</protein>
<comment type="caution">
    <text evidence="6">The sequence shown here is derived from an EMBL/GenBank/DDBJ whole genome shotgun (WGS) entry which is preliminary data.</text>
</comment>
<dbReference type="AlphaFoldDB" id="A0A427XG42"/>
<dbReference type="GO" id="GO:0006511">
    <property type="term" value="P:ubiquitin-dependent protein catabolic process"/>
    <property type="evidence" value="ECO:0007669"/>
    <property type="project" value="InterPro"/>
</dbReference>
<sequence length="103" mass="11918">MADTDFVLLESSDGYTFSVPRRIAMASQTLRSMLDEDSAFQEAKDKTVRLEYRGIILLKVIEYLQYKVQYADFASSDIREDFQDRIDPYIALELLTAADYLET</sequence>
<dbReference type="InterPro" id="IPR016073">
    <property type="entry name" value="Skp1_comp_POZ"/>
</dbReference>
<keyword evidence="4" id="KW-0539">Nucleus</keyword>
<evidence type="ECO:0000256" key="3">
    <source>
        <dbReference type="ARBA" id="ARBA00021347"/>
    </source>
</evidence>
<dbReference type="EMBL" id="RSCE01000014">
    <property type="protein sequence ID" value="RSH77881.1"/>
    <property type="molecule type" value="Genomic_DNA"/>
</dbReference>
<dbReference type="SUPFAM" id="SSF54695">
    <property type="entry name" value="POZ domain"/>
    <property type="match status" value="1"/>
</dbReference>